<dbReference type="InterPro" id="IPR013783">
    <property type="entry name" value="Ig-like_fold"/>
</dbReference>
<feature type="domain" description="Sialate O-acetylesterase" evidence="3">
    <location>
        <begin position="291"/>
        <end position="363"/>
    </location>
</feature>
<dbReference type="AlphaFoldDB" id="A0A8J7SL05"/>
<keyword evidence="5" id="KW-1185">Reference proteome</keyword>
<sequence length="571" mass="63961">MNERFPHKIAGVMLLSSLAAGTAAADVSLPQIFTDHMILQQQSTNTIWGFADAGEKVEVTASWGESARATAGDDGKWKVFLPTPEHGTGHSLKVQGNNLIELSDVAIGEVWLCSGQSNMGWSLRSTFAGETEMPLANHPNLRIFKSQREHWHEPLDQSRDRLAMWKPCTPEVAGFTSAVSYWFGKKLHQELDVPVGIIVQAYAGTPIEAWMPWQVQENDPRAQAHRANYDAAAQRQIDSGDTREKAKAVYDKQFADYTASIDSGNLMKNKVKQLAPPTITRPADWGHQYPSNVFNAMINPVRPYGIRGMLWYQGERNSKDAAQAVHYRVQLPRMIDYYRSSWHELSGGHNDKDFPVYFTQLPSWNPAQTTPVEGPEATWAINREAMRLVAEECPNTGMSVAIDTGDELALHPKNKKPIGLRHAYLALKRVYQKDIVDMGPRYVSAEINDGKVTLKFDSVGSGMMAARDEPLDSFAIAGEDKVWHWAQAKIVGDTVVVSSPQVSQPAAVRYAWAMNPSKRNLLYNREGIPASPFRTDDWPLYDPEAKVITVNKPEKDQSYECVDWPRPEMKQ</sequence>
<dbReference type="Pfam" id="PF03629">
    <property type="entry name" value="SASA"/>
    <property type="match status" value="2"/>
</dbReference>
<keyword evidence="1" id="KW-0378">Hydrolase</keyword>
<keyword evidence="2" id="KW-0732">Signal</keyword>
<dbReference type="Gene3D" id="2.60.40.10">
    <property type="entry name" value="Immunoglobulins"/>
    <property type="match status" value="1"/>
</dbReference>
<dbReference type="InterPro" id="IPR036514">
    <property type="entry name" value="SGNH_hydro_sf"/>
</dbReference>
<feature type="signal peptide" evidence="2">
    <location>
        <begin position="1"/>
        <end position="25"/>
    </location>
</feature>
<dbReference type="Proteomes" id="UP000624703">
    <property type="component" value="Unassembled WGS sequence"/>
</dbReference>
<proteinExistence type="predicted"/>
<evidence type="ECO:0000256" key="2">
    <source>
        <dbReference type="SAM" id="SignalP"/>
    </source>
</evidence>
<evidence type="ECO:0000259" key="3">
    <source>
        <dbReference type="Pfam" id="PF03629"/>
    </source>
</evidence>
<evidence type="ECO:0000313" key="4">
    <source>
        <dbReference type="EMBL" id="MBK1792464.1"/>
    </source>
</evidence>
<dbReference type="PANTHER" id="PTHR22901">
    <property type="entry name" value="SIALATE O-ACETYLESTERASE"/>
    <property type="match status" value="1"/>
</dbReference>
<dbReference type="GO" id="GO:0001681">
    <property type="term" value="F:sialate O-acetylesterase activity"/>
    <property type="evidence" value="ECO:0007669"/>
    <property type="project" value="InterPro"/>
</dbReference>
<evidence type="ECO:0000256" key="1">
    <source>
        <dbReference type="ARBA" id="ARBA00022801"/>
    </source>
</evidence>
<dbReference type="GO" id="GO:0005975">
    <property type="term" value="P:carbohydrate metabolic process"/>
    <property type="evidence" value="ECO:0007669"/>
    <property type="project" value="TreeGrafter"/>
</dbReference>
<evidence type="ECO:0000313" key="5">
    <source>
        <dbReference type="Proteomes" id="UP000624703"/>
    </source>
</evidence>
<organism evidence="4 5">
    <name type="scientific">Persicirhabdus sediminis</name>
    <dbReference type="NCBI Taxonomy" id="454144"/>
    <lineage>
        <taxon>Bacteria</taxon>
        <taxon>Pseudomonadati</taxon>
        <taxon>Verrucomicrobiota</taxon>
        <taxon>Verrucomicrobiia</taxon>
        <taxon>Verrucomicrobiales</taxon>
        <taxon>Verrucomicrobiaceae</taxon>
        <taxon>Persicirhabdus</taxon>
    </lineage>
</organism>
<dbReference type="InterPro" id="IPR039329">
    <property type="entry name" value="SIAE"/>
</dbReference>
<protein>
    <recommendedName>
        <fullName evidence="3">Sialate O-acetylesterase domain-containing protein</fullName>
    </recommendedName>
</protein>
<dbReference type="EMBL" id="JAENIM010000045">
    <property type="protein sequence ID" value="MBK1792464.1"/>
    <property type="molecule type" value="Genomic_DNA"/>
</dbReference>
<reference evidence="4" key="1">
    <citation type="submission" date="2021-01" db="EMBL/GenBank/DDBJ databases">
        <title>Modified the classification status of verrucomicrobia.</title>
        <authorList>
            <person name="Feng X."/>
        </authorList>
    </citation>
    <scope>NUCLEOTIDE SEQUENCE</scope>
    <source>
        <strain evidence="4">_KCTC 22039</strain>
    </source>
</reference>
<accession>A0A8J7SL05</accession>
<dbReference type="Gene3D" id="3.40.50.1110">
    <property type="entry name" value="SGNH hydrolase"/>
    <property type="match status" value="1"/>
</dbReference>
<comment type="caution">
    <text evidence="4">The sequence shown here is derived from an EMBL/GenBank/DDBJ whole genome shotgun (WGS) entry which is preliminary data.</text>
</comment>
<name>A0A8J7SL05_9BACT</name>
<dbReference type="InterPro" id="IPR005181">
    <property type="entry name" value="SASA"/>
</dbReference>
<dbReference type="SUPFAM" id="SSF52266">
    <property type="entry name" value="SGNH hydrolase"/>
    <property type="match status" value="1"/>
</dbReference>
<dbReference type="RefSeq" id="WP_200312474.1">
    <property type="nucleotide sequence ID" value="NZ_JAENIM010000045.1"/>
</dbReference>
<gene>
    <name evidence="4" type="ORF">JIN82_14970</name>
</gene>
<dbReference type="PANTHER" id="PTHR22901:SF0">
    <property type="entry name" value="SIALATE O-ACETYLESTERASE"/>
    <property type="match status" value="1"/>
</dbReference>
<feature type="domain" description="Sialate O-acetylesterase" evidence="3">
    <location>
        <begin position="109"/>
        <end position="213"/>
    </location>
</feature>
<feature type="chain" id="PRO_5035264902" description="Sialate O-acetylesterase domain-containing protein" evidence="2">
    <location>
        <begin position="26"/>
        <end position="571"/>
    </location>
</feature>